<dbReference type="EMBL" id="SPLM01000113">
    <property type="protein sequence ID" value="TMW58071.1"/>
    <property type="molecule type" value="Genomic_DNA"/>
</dbReference>
<dbReference type="AlphaFoldDB" id="A0A8K1C7H7"/>
<sequence length="778" mass="87289">MANSWTRDPFGFVGAHVIQRTRRRRRRGSISSENEHSDDEYVLHGWITRFDIQLDAYTLFTPGVLEDSNQHADEAQTSVVAVPSSRTQYSRGDVMKFNSNPDFQVRHAKDPAFPPPEEDYTTRFVNVPMQKRRIDESPRMSRARKRRGEEEETKTEKDRVVYGHVECFLPFADLYKVVYDDDTVEEVTESEVIDNLIASVRQLHPKAVRQEDYHDASTSPAVAPLQYRKRRRVDASNTNGKTVSRQIKTEDSDDETEDEDATRVKREMLSGHDAGKDTDEEADPIKPEPLRYDGKEGNRSSAPAMVDLSNDGDETMEEFVPLDEDVAHVDVDLDTSLTQSDPDPDAEIISFLDAYPDSLSVEFNVPSSESSSSAPVVDEPALSPPSSPTTTSSVPPVFYIVDKPEHIATDRLETRAQAFEILRQELLRLLEMDDLLPSQVPKGTVQSKTTILSDILHNRDIKDRDSVRRFVDSGGLVVVNHVMNAHLTDVTVPSQARNERVLFLLKILAMLPTPTGRQVMESTIGKTIGRLSKSRRTDKEADPTMPKCLPHLAKWIKTRWIQTMERDDMKPTKSQPSKASNRTSNSRNSKAPSTTGRPSKQPDPTPRPSAAPAAPRDVLGHALSSAGPPKAKGKASLKPDWMRQKESLSRTRFTVNTDARAEQNHYNRDRRQQPSSSAPSRSHKQQTMVPEPPAPIRENDIPGGTRGVFGRNQKLAFGSRWSVCEFYRDTPPTAVRRFTSGSNSSITGLPPPSRLMTPKRSILRRNTKYTADPDVLPG</sequence>
<feature type="region of interest" description="Disordered" evidence="1">
    <location>
        <begin position="564"/>
        <end position="704"/>
    </location>
</feature>
<evidence type="ECO:0000313" key="2">
    <source>
        <dbReference type="EMBL" id="TMW58071.1"/>
    </source>
</evidence>
<feature type="compositionally biased region" description="Polar residues" evidence="1">
    <location>
        <begin position="235"/>
        <end position="246"/>
    </location>
</feature>
<keyword evidence="3" id="KW-1185">Reference proteome</keyword>
<dbReference type="OrthoDB" id="168253at2759"/>
<feature type="compositionally biased region" description="Basic and acidic residues" evidence="1">
    <location>
        <begin position="659"/>
        <end position="672"/>
    </location>
</feature>
<proteinExistence type="predicted"/>
<feature type="compositionally biased region" description="Polar residues" evidence="1">
    <location>
        <begin position="572"/>
        <end position="598"/>
    </location>
</feature>
<accession>A0A8K1C7H7</accession>
<feature type="region of interest" description="Disordered" evidence="1">
    <location>
        <begin position="737"/>
        <end position="757"/>
    </location>
</feature>
<feature type="region of interest" description="Disordered" evidence="1">
    <location>
        <begin position="527"/>
        <end position="546"/>
    </location>
</feature>
<gene>
    <name evidence="2" type="ORF">Poli38472_013545</name>
</gene>
<feature type="region of interest" description="Disordered" evidence="1">
    <location>
        <begin position="209"/>
        <end position="302"/>
    </location>
</feature>
<protein>
    <recommendedName>
        <fullName evidence="4">TFIIS N-terminal domain-containing protein</fullName>
    </recommendedName>
</protein>
<comment type="caution">
    <text evidence="2">The sequence shown here is derived from an EMBL/GenBank/DDBJ whole genome shotgun (WGS) entry which is preliminary data.</text>
</comment>
<reference evidence="2" key="1">
    <citation type="submission" date="2019-03" db="EMBL/GenBank/DDBJ databases">
        <title>Long read genome sequence of the mycoparasitic Pythium oligandrum ATCC 38472 isolated from sugarbeet rhizosphere.</title>
        <authorList>
            <person name="Gaulin E."/>
        </authorList>
    </citation>
    <scope>NUCLEOTIDE SEQUENCE</scope>
    <source>
        <strain evidence="2">ATCC 38472_TT</strain>
    </source>
</reference>
<feature type="compositionally biased region" description="Acidic residues" evidence="1">
    <location>
        <begin position="251"/>
        <end position="260"/>
    </location>
</feature>
<organism evidence="2 3">
    <name type="scientific">Pythium oligandrum</name>
    <name type="common">Mycoparasitic fungus</name>
    <dbReference type="NCBI Taxonomy" id="41045"/>
    <lineage>
        <taxon>Eukaryota</taxon>
        <taxon>Sar</taxon>
        <taxon>Stramenopiles</taxon>
        <taxon>Oomycota</taxon>
        <taxon>Peronosporomycetes</taxon>
        <taxon>Pythiales</taxon>
        <taxon>Pythiaceae</taxon>
        <taxon>Pythium</taxon>
    </lineage>
</organism>
<evidence type="ECO:0000256" key="1">
    <source>
        <dbReference type="SAM" id="MobiDB-lite"/>
    </source>
</evidence>
<evidence type="ECO:0008006" key="4">
    <source>
        <dbReference type="Google" id="ProtNLM"/>
    </source>
</evidence>
<feature type="region of interest" description="Disordered" evidence="1">
    <location>
        <begin position="363"/>
        <end position="393"/>
    </location>
</feature>
<feature type="compositionally biased region" description="Low complexity" evidence="1">
    <location>
        <begin position="363"/>
        <end position="380"/>
    </location>
</feature>
<dbReference type="Proteomes" id="UP000794436">
    <property type="component" value="Unassembled WGS sequence"/>
</dbReference>
<name>A0A8K1C7H7_PYTOL</name>
<feature type="region of interest" description="Disordered" evidence="1">
    <location>
        <begin position="134"/>
        <end position="154"/>
    </location>
</feature>
<feature type="compositionally biased region" description="Basic and acidic residues" evidence="1">
    <location>
        <begin position="640"/>
        <end position="649"/>
    </location>
</feature>
<feature type="compositionally biased region" description="Basic and acidic residues" evidence="1">
    <location>
        <begin position="261"/>
        <end position="298"/>
    </location>
</feature>
<evidence type="ECO:0000313" key="3">
    <source>
        <dbReference type="Proteomes" id="UP000794436"/>
    </source>
</evidence>